<dbReference type="EMBL" id="BAAAYV010000002">
    <property type="protein sequence ID" value="GAA3647397.1"/>
    <property type="molecule type" value="Genomic_DNA"/>
</dbReference>
<evidence type="ECO:0000313" key="2">
    <source>
        <dbReference type="Proteomes" id="UP001410795"/>
    </source>
</evidence>
<protein>
    <recommendedName>
        <fullName evidence="3">DivIVA domain-containing protein</fullName>
    </recommendedName>
</protein>
<dbReference type="Gene3D" id="6.10.250.660">
    <property type="match status" value="1"/>
</dbReference>
<dbReference type="InterPro" id="IPR019933">
    <property type="entry name" value="DivIVA_domain"/>
</dbReference>
<organism evidence="1 2">
    <name type="scientific">Microbacterium marinilacus</name>
    <dbReference type="NCBI Taxonomy" id="415209"/>
    <lineage>
        <taxon>Bacteria</taxon>
        <taxon>Bacillati</taxon>
        <taxon>Actinomycetota</taxon>
        <taxon>Actinomycetes</taxon>
        <taxon>Micrococcales</taxon>
        <taxon>Microbacteriaceae</taxon>
        <taxon>Microbacterium</taxon>
    </lineage>
</organism>
<dbReference type="RefSeq" id="WP_221856695.1">
    <property type="nucleotide sequence ID" value="NZ_BAAAYV010000002.1"/>
</dbReference>
<keyword evidence="2" id="KW-1185">Reference proteome</keyword>
<comment type="caution">
    <text evidence="1">The sequence shown here is derived from an EMBL/GenBank/DDBJ whole genome shotgun (WGS) entry which is preliminary data.</text>
</comment>
<evidence type="ECO:0008006" key="3">
    <source>
        <dbReference type="Google" id="ProtNLM"/>
    </source>
</evidence>
<dbReference type="NCBIfam" id="TIGR03544">
    <property type="entry name" value="DivI1A_domain"/>
    <property type="match status" value="2"/>
</dbReference>
<reference evidence="2" key="1">
    <citation type="journal article" date="2019" name="Int. J. Syst. Evol. Microbiol.">
        <title>The Global Catalogue of Microorganisms (GCM) 10K type strain sequencing project: providing services to taxonomists for standard genome sequencing and annotation.</title>
        <authorList>
            <consortium name="The Broad Institute Genomics Platform"/>
            <consortium name="The Broad Institute Genome Sequencing Center for Infectious Disease"/>
            <person name="Wu L."/>
            <person name="Ma J."/>
        </authorList>
    </citation>
    <scope>NUCLEOTIDE SEQUENCE [LARGE SCALE GENOMIC DNA]</scope>
    <source>
        <strain evidence="2">JCM 16546</strain>
    </source>
</reference>
<dbReference type="Proteomes" id="UP001410795">
    <property type="component" value="Unassembled WGS sequence"/>
</dbReference>
<proteinExistence type="predicted"/>
<evidence type="ECO:0000313" key="1">
    <source>
        <dbReference type="EMBL" id="GAA3647397.1"/>
    </source>
</evidence>
<sequence length="192" mass="21269">MTEQQTVRTQPFPLAQGREKGYDRDAVDGFLARARHVFEEDGVAPAGDELDARAVRETAFPLRRGGYQIAAVDAALGRVEDAFAAREREQAIAAMGPEAWVERARADAQVVLDRMSRARGERFDRVGPFAYGYASSEVDLVTDRLTRYFESGDPVTVEQVRAAAFRSVRGGYREEQVDALLDAVVDVMLAVR</sequence>
<gene>
    <name evidence="1" type="ORF">GCM10022202_03500</name>
</gene>
<accession>A0ABP7B488</accession>
<name>A0ABP7B488_9MICO</name>
<dbReference type="InterPro" id="IPR019932">
    <property type="entry name" value="CHP03543"/>
</dbReference>
<dbReference type="NCBIfam" id="TIGR03543">
    <property type="entry name" value="divI1A_rptt_fam"/>
    <property type="match status" value="1"/>
</dbReference>